<sequence>MTIKVYDTIMPAEPVEVYHDHGMTVEDWLKGQTEDYQRGSVQPVSCAINGAIVQPLDWADVVIGERDNVEFRVVPFGGVGDFFSGIGGFLFNPFFAGSALAGQAALDALINIPSMQSGGQGQQGSQISPADARANTARLGQGIPELFGRYIRYPDYVNQPRKYYRDARTQAQHIMLCITPGRCLVETARLKLGETPFSQLGDSISYQIFEPGEDVSGHPAHENWYNAPEVGATTGSSGIRLKRGRSLSSGLDNVQLSYSSNEIRTTSASIYFPGDWAQGDFIAISARQSVTVAVDVDDIVTLTGDWGDADVGDQVRLRSTELAEANGVFLIDSKDGNDITIVQDGDPVTGWTEGSFLMFTRREDEDFRIDSIIYDTSFPDLVDGFGLSRFVGGAEDTAWSSFGGGTGYADVFLANRSEADGWAGPFAACPAGETTSTIEIDVFLPQGQGNIDDDKVVPFNDKRQIEVQWRDLGSTTWSSQIYTIDNATRDQLGFTYQLNLGTAIRPEVRVRRVTPESSELAHLDRIEWQALKARLPTVTSYAGVTTMAVTIEGTDQIGSASNNRINLVATRLLPGIAGGALTAEAPTRGIAPAAVHVAKSLGYADDQIDLAELEQLDGLWQSRGDTFDFVIGDGTAKDAMDMILRPGFASMTLSTGVITPVRDGPRTQLEQPYSPENMKAPLQRSFTARKPEEPDGVEVEYTDADTWTTETIKCFLPGDQGIKLDKLKLDGVTDRTKAWRIGMRRRRSQRYRRWTYSFTTELDALNSDYLSYVPLIDDIPGYGKASVLRAIDTTGATPKLIVNQPMDWQDGESHVVAYRDVYGDLVGPWPASRGDTDYEIIAAVDPLPELSPSMEPPHVYFGTSERWSFPALITEISPQGELEVGVTATNYDPRVYADDDNAPFD</sequence>
<proteinExistence type="predicted"/>
<gene>
    <name evidence="2" type="ORF">F6453_2309</name>
</gene>
<dbReference type="NCBIfam" id="NF040662">
    <property type="entry name" value="attach_TipJ_rel"/>
    <property type="match status" value="1"/>
</dbReference>
<comment type="caution">
    <text evidence="2">The sequence shown here is derived from an EMBL/GenBank/DDBJ whole genome shotgun (WGS) entry which is preliminary data.</text>
</comment>
<feature type="domain" description="Tip attachment protein J" evidence="1">
    <location>
        <begin position="634"/>
        <end position="766"/>
    </location>
</feature>
<accession>A0A833JNW4</accession>
<dbReference type="Pfam" id="PF13550">
    <property type="entry name" value="Phage-tail_3"/>
    <property type="match status" value="1"/>
</dbReference>
<name>A0A833JNW4_MARNT</name>
<dbReference type="RefSeq" id="WP_153740898.1">
    <property type="nucleotide sequence ID" value="NZ_WBMP01000009.1"/>
</dbReference>
<protein>
    <recommendedName>
        <fullName evidence="1">Tip attachment protein J domain-containing protein</fullName>
    </recommendedName>
</protein>
<evidence type="ECO:0000259" key="1">
    <source>
        <dbReference type="Pfam" id="PF13550"/>
    </source>
</evidence>
<organism evidence="2 3">
    <name type="scientific">Marinobacter nauticus</name>
    <name type="common">Marinobacter hydrocarbonoclasticus</name>
    <name type="synonym">Marinobacter aquaeolei</name>
    <dbReference type="NCBI Taxonomy" id="2743"/>
    <lineage>
        <taxon>Bacteria</taxon>
        <taxon>Pseudomonadati</taxon>
        <taxon>Pseudomonadota</taxon>
        <taxon>Gammaproteobacteria</taxon>
        <taxon>Pseudomonadales</taxon>
        <taxon>Marinobacteraceae</taxon>
        <taxon>Marinobacter</taxon>
    </lineage>
</organism>
<reference evidence="2 3" key="1">
    <citation type="submission" date="2019-10" db="EMBL/GenBank/DDBJ databases">
        <title>Draft genome sequence of Marinobacter hydrocarbonoclasticus NCT7M from the microbiome of the marine copepod.</title>
        <authorList>
            <person name="Nuttall R."/>
            <person name="Sharma G."/>
            <person name="Moisander P."/>
        </authorList>
    </citation>
    <scope>NUCLEOTIDE SEQUENCE [LARGE SCALE GENOMIC DNA]</scope>
    <source>
        <strain evidence="2 3">NCT7M</strain>
    </source>
</reference>
<dbReference type="InterPro" id="IPR032876">
    <property type="entry name" value="J_dom"/>
</dbReference>
<evidence type="ECO:0000313" key="3">
    <source>
        <dbReference type="Proteomes" id="UP000469950"/>
    </source>
</evidence>
<dbReference type="Proteomes" id="UP000469950">
    <property type="component" value="Unassembled WGS sequence"/>
</dbReference>
<evidence type="ECO:0000313" key="2">
    <source>
        <dbReference type="EMBL" id="KAE8545337.1"/>
    </source>
</evidence>
<dbReference type="EMBL" id="WBMP01000009">
    <property type="protein sequence ID" value="KAE8545337.1"/>
    <property type="molecule type" value="Genomic_DNA"/>
</dbReference>
<dbReference type="AlphaFoldDB" id="A0A833JNW4"/>